<dbReference type="Gramene" id="Solyc12g015930.2.1">
    <property type="protein sequence ID" value="Solyc12g015930.2.1.1"/>
    <property type="gene ID" value="Solyc12g015930.2"/>
</dbReference>
<dbReference type="Proteomes" id="UP000004994">
    <property type="component" value="Chromosome 12"/>
</dbReference>
<dbReference type="AlphaFoldDB" id="A0A3Q7J4Y6"/>
<proteinExistence type="predicted"/>
<keyword evidence="2" id="KW-1185">Reference proteome</keyword>
<dbReference type="EnsemblPlants" id="Solyc12g015930.2.1">
    <property type="protein sequence ID" value="Solyc12g015930.2.1.1"/>
    <property type="gene ID" value="Solyc12g015930.2"/>
</dbReference>
<evidence type="ECO:0000313" key="1">
    <source>
        <dbReference type="EnsemblPlants" id="Solyc12g015930.2.1.1"/>
    </source>
</evidence>
<name>A0A3Q7J4Y6_SOLLC</name>
<accession>A0A3Q7J4Y6</accession>
<dbReference type="InParanoid" id="A0A3Q7J4Y6"/>
<organism evidence="1">
    <name type="scientific">Solanum lycopersicum</name>
    <name type="common">Tomato</name>
    <name type="synonym">Lycopersicon esculentum</name>
    <dbReference type="NCBI Taxonomy" id="4081"/>
    <lineage>
        <taxon>Eukaryota</taxon>
        <taxon>Viridiplantae</taxon>
        <taxon>Streptophyta</taxon>
        <taxon>Embryophyta</taxon>
        <taxon>Tracheophyta</taxon>
        <taxon>Spermatophyta</taxon>
        <taxon>Magnoliopsida</taxon>
        <taxon>eudicotyledons</taxon>
        <taxon>Gunneridae</taxon>
        <taxon>Pentapetalae</taxon>
        <taxon>asterids</taxon>
        <taxon>lamiids</taxon>
        <taxon>Solanales</taxon>
        <taxon>Solanaceae</taxon>
        <taxon>Solanoideae</taxon>
        <taxon>Solaneae</taxon>
        <taxon>Solanum</taxon>
        <taxon>Solanum subgen. Lycopersicon</taxon>
    </lineage>
</organism>
<protein>
    <submittedName>
        <fullName evidence="1">Uncharacterized protein</fullName>
    </submittedName>
</protein>
<sequence>MPPSPDVPPSPPSSSSDEKVSCIHLCAPFAVGPQQVKAAPPPSPSGRAIAAVVGVSNPLTP</sequence>
<evidence type="ECO:0000313" key="2">
    <source>
        <dbReference type="Proteomes" id="UP000004994"/>
    </source>
</evidence>
<reference evidence="1" key="2">
    <citation type="submission" date="2019-01" db="UniProtKB">
        <authorList>
            <consortium name="EnsemblPlants"/>
        </authorList>
    </citation>
    <scope>IDENTIFICATION</scope>
    <source>
        <strain evidence="1">cv. Heinz 1706</strain>
    </source>
</reference>
<dbReference type="PaxDb" id="4081-Solyc12g015930.1.1"/>
<reference evidence="1" key="1">
    <citation type="journal article" date="2012" name="Nature">
        <title>The tomato genome sequence provides insights into fleshy fruit evolution.</title>
        <authorList>
            <consortium name="Tomato Genome Consortium"/>
        </authorList>
    </citation>
    <scope>NUCLEOTIDE SEQUENCE [LARGE SCALE GENOMIC DNA]</scope>
    <source>
        <strain evidence="1">cv. Heinz 1706</strain>
    </source>
</reference>